<feature type="transmembrane region" description="Helical" evidence="7">
    <location>
        <begin position="101"/>
        <end position="122"/>
    </location>
</feature>
<comment type="caution">
    <text evidence="9">The sequence shown here is derived from an EMBL/GenBank/DDBJ whole genome shotgun (WGS) entry which is preliminary data.</text>
</comment>
<dbReference type="GO" id="GO:0016413">
    <property type="term" value="F:O-acetyltransferase activity"/>
    <property type="evidence" value="ECO:0007669"/>
    <property type="project" value="TreeGrafter"/>
</dbReference>
<keyword evidence="9" id="KW-0808">Transferase</keyword>
<dbReference type="OrthoDB" id="9810469at2"/>
<comment type="subcellular location">
    <subcellularLocation>
        <location evidence="1">Cell membrane</location>
        <topology evidence="1">Multi-pass membrane protein</topology>
    </subcellularLocation>
</comment>
<dbReference type="Pfam" id="PF01757">
    <property type="entry name" value="Acyl_transf_3"/>
    <property type="match status" value="1"/>
</dbReference>
<gene>
    <name evidence="9" type="ORF">PJIAN_1688</name>
</gene>
<dbReference type="GO" id="GO:0009246">
    <property type="term" value="P:enterobacterial common antigen biosynthetic process"/>
    <property type="evidence" value="ECO:0007669"/>
    <property type="project" value="TreeGrafter"/>
</dbReference>
<evidence type="ECO:0000313" key="9">
    <source>
        <dbReference type="EMBL" id="GAT62098.1"/>
    </source>
</evidence>
<evidence type="ECO:0000259" key="8">
    <source>
        <dbReference type="Pfam" id="PF01757"/>
    </source>
</evidence>
<dbReference type="GO" id="GO:0005886">
    <property type="term" value="C:plasma membrane"/>
    <property type="evidence" value="ECO:0007669"/>
    <property type="project" value="UniProtKB-SubCell"/>
</dbReference>
<feature type="transmembrane region" description="Helical" evidence="7">
    <location>
        <begin position="71"/>
        <end position="89"/>
    </location>
</feature>
<keyword evidence="4 7" id="KW-0812">Transmembrane</keyword>
<keyword evidence="6 7" id="KW-0472">Membrane</keyword>
<dbReference type="AlphaFoldDB" id="A0A170YVE1"/>
<protein>
    <submittedName>
        <fullName evidence="9">Surface polysaccharide O-acyltransferase</fullName>
    </submittedName>
</protein>
<reference evidence="10" key="1">
    <citation type="submission" date="2016-04" db="EMBL/GenBank/DDBJ databases">
        <title>Draft genome sequence of Paludibacter jiangxiensis strain NM7.</title>
        <authorList>
            <person name="Qiu Y."/>
            <person name="Matsuura N."/>
            <person name="Ohashi A."/>
            <person name="Tourlousse M.D."/>
            <person name="Sekiguchi Y."/>
        </authorList>
    </citation>
    <scope>NUCLEOTIDE SEQUENCE [LARGE SCALE GENOMIC DNA]</scope>
    <source>
        <strain evidence="10">NM7</strain>
    </source>
</reference>
<evidence type="ECO:0000256" key="4">
    <source>
        <dbReference type="ARBA" id="ARBA00022692"/>
    </source>
</evidence>
<feature type="transmembrane region" description="Helical" evidence="7">
    <location>
        <begin position="265"/>
        <end position="284"/>
    </location>
</feature>
<dbReference type="STRING" id="681398.PJIAN_1688"/>
<dbReference type="InterPro" id="IPR002656">
    <property type="entry name" value="Acyl_transf_3_dom"/>
</dbReference>
<proteinExistence type="inferred from homology"/>
<feature type="transmembrane region" description="Helical" evidence="7">
    <location>
        <begin position="207"/>
        <end position="224"/>
    </location>
</feature>
<organism evidence="9 10">
    <name type="scientific">Paludibacter jiangxiensis</name>
    <dbReference type="NCBI Taxonomy" id="681398"/>
    <lineage>
        <taxon>Bacteria</taxon>
        <taxon>Pseudomonadati</taxon>
        <taxon>Bacteroidota</taxon>
        <taxon>Bacteroidia</taxon>
        <taxon>Bacteroidales</taxon>
        <taxon>Paludibacteraceae</taxon>
        <taxon>Paludibacter</taxon>
    </lineage>
</organism>
<evidence type="ECO:0000256" key="5">
    <source>
        <dbReference type="ARBA" id="ARBA00022989"/>
    </source>
</evidence>
<feature type="transmembrane region" description="Helical" evidence="7">
    <location>
        <begin position="328"/>
        <end position="353"/>
    </location>
</feature>
<evidence type="ECO:0000256" key="7">
    <source>
        <dbReference type="SAM" id="Phobius"/>
    </source>
</evidence>
<dbReference type="PANTHER" id="PTHR40074:SF2">
    <property type="entry name" value="O-ACETYLTRANSFERASE WECH"/>
    <property type="match status" value="1"/>
</dbReference>
<evidence type="ECO:0000256" key="2">
    <source>
        <dbReference type="ARBA" id="ARBA00007400"/>
    </source>
</evidence>
<evidence type="ECO:0000256" key="6">
    <source>
        <dbReference type="ARBA" id="ARBA00023136"/>
    </source>
</evidence>
<evidence type="ECO:0000256" key="3">
    <source>
        <dbReference type="ARBA" id="ARBA00022475"/>
    </source>
</evidence>
<dbReference type="PANTHER" id="PTHR40074">
    <property type="entry name" value="O-ACETYLTRANSFERASE WECH"/>
    <property type="match status" value="1"/>
</dbReference>
<name>A0A170YVE1_9BACT</name>
<reference evidence="10" key="2">
    <citation type="journal article" date="2017" name="Genome Announc.">
        <title>Draft genome sequence of Paludibacter jiangxiensis NM7(T), a propionate-producing fermentative bacterium.</title>
        <authorList>
            <person name="Qiu Y.-L."/>
            <person name="Tourlousse D.M."/>
            <person name="Matsuura N."/>
            <person name="Ohashi A."/>
            <person name="Sekiguchi Y."/>
        </authorList>
    </citation>
    <scope>NUCLEOTIDE SEQUENCE [LARGE SCALE GENOMIC DNA]</scope>
    <source>
        <strain evidence="10">NM7</strain>
    </source>
</reference>
<keyword evidence="10" id="KW-1185">Reference proteome</keyword>
<keyword evidence="5 7" id="KW-1133">Transmembrane helix</keyword>
<evidence type="ECO:0000313" key="10">
    <source>
        <dbReference type="Proteomes" id="UP000076586"/>
    </source>
</evidence>
<dbReference type="EMBL" id="BDCR01000001">
    <property type="protein sequence ID" value="GAT62098.1"/>
    <property type="molecule type" value="Genomic_DNA"/>
</dbReference>
<evidence type="ECO:0000256" key="1">
    <source>
        <dbReference type="ARBA" id="ARBA00004651"/>
    </source>
</evidence>
<accession>A0A170YVE1</accession>
<dbReference type="RefSeq" id="WP_153802473.1">
    <property type="nucleotide sequence ID" value="NZ_BDCR01000001.1"/>
</dbReference>
<feature type="transmembrane region" description="Helical" evidence="7">
    <location>
        <begin position="236"/>
        <end position="253"/>
    </location>
</feature>
<keyword evidence="9" id="KW-0012">Acyltransferase</keyword>
<comment type="similarity">
    <text evidence="2">Belongs to the acyltransferase 3 family.</text>
</comment>
<feature type="transmembrane region" description="Helical" evidence="7">
    <location>
        <begin position="33"/>
        <end position="51"/>
    </location>
</feature>
<feature type="domain" description="Acyltransferase 3" evidence="8">
    <location>
        <begin position="33"/>
        <end position="349"/>
    </location>
</feature>
<feature type="transmembrane region" description="Helical" evidence="7">
    <location>
        <begin position="180"/>
        <end position="195"/>
    </location>
</feature>
<sequence>MRRVLQFHLSGLNDQQSINMHHQKKKFVWANDLRALATVSVIILHVSSGIVNKYGDVPQSEWWIANVFDSLVRFCVPVFLMLTGALILPKSYKLGEFFKKRITRILLPFLFWSLIYIAYKIYLKREHGIEMDFWQTYSYIVYQLKTGASYHLWYVYMLIGVYLIIPLVSKWIVNSSGKEIFYYIIVWICVLLFNLPGVNPSVPNIDFTYFSGYLGYPILGYLLAYKIEGKRAKTMGLLLFITGVIVTMIGTYLSSENDGDFNGYFYTYLSPNVIITAAGLFVFIKHYHLPLGKFRLVTNLISKYSFGIYLSHVFILTQLSDAGFTASFINPLIGIPCVTIVCLLASFTVTFLLSKIPLGKHVSG</sequence>
<feature type="transmembrane region" description="Helical" evidence="7">
    <location>
        <begin position="153"/>
        <end position="173"/>
    </location>
</feature>
<feature type="transmembrane region" description="Helical" evidence="7">
    <location>
        <begin position="296"/>
        <end position="316"/>
    </location>
</feature>
<dbReference type="Proteomes" id="UP000076586">
    <property type="component" value="Unassembled WGS sequence"/>
</dbReference>
<keyword evidence="3" id="KW-1003">Cell membrane</keyword>